<gene>
    <name evidence="2" type="ORF">B0H15DRAFT_814318</name>
</gene>
<evidence type="ECO:0000256" key="1">
    <source>
        <dbReference type="SAM" id="MobiDB-lite"/>
    </source>
</evidence>
<organism evidence="2 3">
    <name type="scientific">Mycena belliarum</name>
    <dbReference type="NCBI Taxonomy" id="1033014"/>
    <lineage>
        <taxon>Eukaryota</taxon>
        <taxon>Fungi</taxon>
        <taxon>Dikarya</taxon>
        <taxon>Basidiomycota</taxon>
        <taxon>Agaricomycotina</taxon>
        <taxon>Agaricomycetes</taxon>
        <taxon>Agaricomycetidae</taxon>
        <taxon>Agaricales</taxon>
        <taxon>Marasmiineae</taxon>
        <taxon>Mycenaceae</taxon>
        <taxon>Mycena</taxon>
    </lineage>
</organism>
<dbReference type="Proteomes" id="UP001222325">
    <property type="component" value="Unassembled WGS sequence"/>
</dbReference>
<evidence type="ECO:0000313" key="2">
    <source>
        <dbReference type="EMBL" id="KAJ7102365.1"/>
    </source>
</evidence>
<reference evidence="2" key="1">
    <citation type="submission" date="2023-03" db="EMBL/GenBank/DDBJ databases">
        <title>Massive genome expansion in bonnet fungi (Mycena s.s.) driven by repeated elements and novel gene families across ecological guilds.</title>
        <authorList>
            <consortium name="Lawrence Berkeley National Laboratory"/>
            <person name="Harder C.B."/>
            <person name="Miyauchi S."/>
            <person name="Viragh M."/>
            <person name="Kuo A."/>
            <person name="Thoen E."/>
            <person name="Andreopoulos B."/>
            <person name="Lu D."/>
            <person name="Skrede I."/>
            <person name="Drula E."/>
            <person name="Henrissat B."/>
            <person name="Morin E."/>
            <person name="Kohler A."/>
            <person name="Barry K."/>
            <person name="LaButti K."/>
            <person name="Morin E."/>
            <person name="Salamov A."/>
            <person name="Lipzen A."/>
            <person name="Mereny Z."/>
            <person name="Hegedus B."/>
            <person name="Baldrian P."/>
            <person name="Stursova M."/>
            <person name="Weitz H."/>
            <person name="Taylor A."/>
            <person name="Grigoriev I.V."/>
            <person name="Nagy L.G."/>
            <person name="Martin F."/>
            <person name="Kauserud H."/>
        </authorList>
    </citation>
    <scope>NUCLEOTIDE SEQUENCE</scope>
    <source>
        <strain evidence="2">CBHHK173m</strain>
    </source>
</reference>
<feature type="region of interest" description="Disordered" evidence="1">
    <location>
        <begin position="172"/>
        <end position="199"/>
    </location>
</feature>
<comment type="caution">
    <text evidence="2">The sequence shown here is derived from an EMBL/GenBank/DDBJ whole genome shotgun (WGS) entry which is preliminary data.</text>
</comment>
<accession>A0AAD6XTM3</accession>
<evidence type="ECO:0000313" key="3">
    <source>
        <dbReference type="Proteomes" id="UP001222325"/>
    </source>
</evidence>
<sequence>MLAEWPPKKLNVHTMYNTQRKKKCRSLVPLHFCKKDGTRRAASGFRSPFVRREIRLASRLTPSSLLLFRIIIGTNTTQIFPLVVCENLSNGMGSIRIQVATIPLIVLENICFGITAPPDFRRWASRAPFPLIGREELVPIAATAGENVDSFRLGWARIGFCLGLRIGKGDRRRSHESNHEEDEQFEYEGHDYPCARSRP</sequence>
<proteinExistence type="predicted"/>
<protein>
    <submittedName>
        <fullName evidence="2">Uncharacterized protein</fullName>
    </submittedName>
</protein>
<dbReference type="EMBL" id="JARJCN010000003">
    <property type="protein sequence ID" value="KAJ7102365.1"/>
    <property type="molecule type" value="Genomic_DNA"/>
</dbReference>
<dbReference type="AlphaFoldDB" id="A0AAD6XTM3"/>
<keyword evidence="3" id="KW-1185">Reference proteome</keyword>
<name>A0AAD6XTM3_9AGAR</name>